<organism evidence="2 3">
    <name type="scientific">Hydnomerulius pinastri MD-312</name>
    <dbReference type="NCBI Taxonomy" id="994086"/>
    <lineage>
        <taxon>Eukaryota</taxon>
        <taxon>Fungi</taxon>
        <taxon>Dikarya</taxon>
        <taxon>Basidiomycota</taxon>
        <taxon>Agaricomycotina</taxon>
        <taxon>Agaricomycetes</taxon>
        <taxon>Agaricomycetidae</taxon>
        <taxon>Boletales</taxon>
        <taxon>Boletales incertae sedis</taxon>
        <taxon>Leucogyrophana</taxon>
    </lineage>
</organism>
<dbReference type="PANTHER" id="PTHR28266">
    <property type="entry name" value="54S RIBOSOMAL PROTEIN L20, MITOCHONDRIAL"/>
    <property type="match status" value="1"/>
</dbReference>
<feature type="region of interest" description="Disordered" evidence="1">
    <location>
        <begin position="1"/>
        <end position="103"/>
    </location>
</feature>
<dbReference type="EMBL" id="KN839846">
    <property type="protein sequence ID" value="KIJ64469.1"/>
    <property type="molecule type" value="Genomic_DNA"/>
</dbReference>
<proteinExistence type="predicted"/>
<dbReference type="Proteomes" id="UP000053820">
    <property type="component" value="Unassembled WGS sequence"/>
</dbReference>
<evidence type="ECO:0000313" key="2">
    <source>
        <dbReference type="EMBL" id="KIJ64469.1"/>
    </source>
</evidence>
<evidence type="ECO:0000313" key="3">
    <source>
        <dbReference type="Proteomes" id="UP000053820"/>
    </source>
</evidence>
<dbReference type="PANTHER" id="PTHR28266:SF1">
    <property type="entry name" value="LARGE RIBOSOMAL SUBUNIT PROTEIN ML58"/>
    <property type="match status" value="1"/>
</dbReference>
<gene>
    <name evidence="2" type="ORF">HYDPIDRAFT_111796</name>
</gene>
<dbReference type="OrthoDB" id="6021263at2759"/>
<evidence type="ECO:0008006" key="4">
    <source>
        <dbReference type="Google" id="ProtNLM"/>
    </source>
</evidence>
<keyword evidence="3" id="KW-1185">Reference proteome</keyword>
<reference evidence="2 3" key="1">
    <citation type="submission" date="2014-04" db="EMBL/GenBank/DDBJ databases">
        <title>Evolutionary Origins and Diversification of the Mycorrhizal Mutualists.</title>
        <authorList>
            <consortium name="DOE Joint Genome Institute"/>
            <consortium name="Mycorrhizal Genomics Consortium"/>
            <person name="Kohler A."/>
            <person name="Kuo A."/>
            <person name="Nagy L.G."/>
            <person name="Floudas D."/>
            <person name="Copeland A."/>
            <person name="Barry K.W."/>
            <person name="Cichocki N."/>
            <person name="Veneault-Fourrey C."/>
            <person name="LaButti K."/>
            <person name="Lindquist E.A."/>
            <person name="Lipzen A."/>
            <person name="Lundell T."/>
            <person name="Morin E."/>
            <person name="Murat C."/>
            <person name="Riley R."/>
            <person name="Ohm R."/>
            <person name="Sun H."/>
            <person name="Tunlid A."/>
            <person name="Henrissat B."/>
            <person name="Grigoriev I.V."/>
            <person name="Hibbett D.S."/>
            <person name="Martin F."/>
        </authorList>
    </citation>
    <scope>NUCLEOTIDE SEQUENCE [LARGE SCALE GENOMIC DNA]</scope>
    <source>
        <strain evidence="2 3">MD-312</strain>
    </source>
</reference>
<feature type="compositionally biased region" description="Low complexity" evidence="1">
    <location>
        <begin position="60"/>
        <end position="71"/>
    </location>
</feature>
<name>A0A0C9VFX0_9AGAM</name>
<dbReference type="AlphaFoldDB" id="A0A0C9VFX0"/>
<dbReference type="Pfam" id="PF12824">
    <property type="entry name" value="MRP-L20"/>
    <property type="match status" value="1"/>
</dbReference>
<feature type="compositionally biased region" description="Polar residues" evidence="1">
    <location>
        <begin position="34"/>
        <end position="44"/>
    </location>
</feature>
<dbReference type="GO" id="GO:0003735">
    <property type="term" value="F:structural constituent of ribosome"/>
    <property type="evidence" value="ECO:0007669"/>
    <property type="project" value="TreeGrafter"/>
</dbReference>
<sequence length="181" mass="20545">MFKPRLTLNASRCRTYATRRPEKPPARFPEPLKNSPNATVTTLEGSKLTFIHRPPPTAPSPHSTTADPASPLLKSATPTGGTMPPFLRPSSYRPELEPVSQEDMEKIRQLRLSDPNTYSRNKLAKMFSCTPNLVSKIAALPRTQRKQLVKKQETEHAAIREGWGERKATFVAIRQKRRQFW</sequence>
<accession>A0A0C9VFX0</accession>
<protein>
    <recommendedName>
        <fullName evidence="4">Mitochondrial ribosomal protein subunit L20-domain-containing protein</fullName>
    </recommendedName>
</protein>
<evidence type="ECO:0000256" key="1">
    <source>
        <dbReference type="SAM" id="MobiDB-lite"/>
    </source>
</evidence>
<dbReference type="InterPro" id="IPR024388">
    <property type="entry name" value="Ribosomal_mL58"/>
</dbReference>
<dbReference type="HOGENOM" id="CLU_100683_0_0_1"/>
<dbReference type="GO" id="GO:0005762">
    <property type="term" value="C:mitochondrial large ribosomal subunit"/>
    <property type="evidence" value="ECO:0007669"/>
    <property type="project" value="TreeGrafter"/>
</dbReference>